<keyword evidence="3" id="KW-1185">Reference proteome</keyword>
<dbReference type="Pfam" id="PF14261">
    <property type="entry name" value="DUF4351"/>
    <property type="match status" value="1"/>
</dbReference>
<dbReference type="PATRIC" id="fig|13035.3.peg.2271"/>
<dbReference type="OrthoDB" id="458251at2"/>
<dbReference type="PANTHER" id="PTHR34613:SF1">
    <property type="entry name" value="SLL6017 PROTEIN"/>
    <property type="match status" value="1"/>
</dbReference>
<organism evidence="2 3">
    <name type="scientific">Dactylococcopsis salina (strain PCC 8305)</name>
    <name type="common">Myxobactron salinum</name>
    <dbReference type="NCBI Taxonomy" id="13035"/>
    <lineage>
        <taxon>Bacteria</taxon>
        <taxon>Bacillati</taxon>
        <taxon>Cyanobacteriota</taxon>
        <taxon>Cyanophyceae</taxon>
        <taxon>Nodosilineales</taxon>
        <taxon>Cymatolegaceae</taxon>
        <taxon>Dactylococcopsis</taxon>
    </lineage>
</organism>
<dbReference type="KEGG" id="dsl:Dacsa_1998"/>
<dbReference type="AlphaFoldDB" id="K9YUR8"/>
<dbReference type="PANTHER" id="PTHR34613">
    <property type="entry name" value="SLL0800 PROTEIN"/>
    <property type="match status" value="1"/>
</dbReference>
<dbReference type="Proteomes" id="UP000010482">
    <property type="component" value="Chromosome"/>
</dbReference>
<accession>K9YUR8</accession>
<dbReference type="HOGENOM" id="CLU_069065_3_0_3"/>
<feature type="domain" description="DUF4351" evidence="1">
    <location>
        <begin position="213"/>
        <end position="270"/>
    </location>
</feature>
<dbReference type="InterPro" id="IPR025587">
    <property type="entry name" value="DUF4351"/>
</dbReference>
<evidence type="ECO:0000259" key="1">
    <source>
        <dbReference type="Pfam" id="PF14261"/>
    </source>
</evidence>
<dbReference type="eggNOG" id="COG5464">
    <property type="taxonomic scope" value="Bacteria"/>
</dbReference>
<reference evidence="2" key="1">
    <citation type="submission" date="2012-04" db="EMBL/GenBank/DDBJ databases">
        <title>Finished genome of Dactylococcopsis salina PCC 8305.</title>
        <authorList>
            <consortium name="US DOE Joint Genome Institute"/>
            <person name="Gugger M."/>
            <person name="Coursin T."/>
            <person name="Rippka R."/>
            <person name="Tandeau De Marsac N."/>
            <person name="Huntemann M."/>
            <person name="Wei C.-L."/>
            <person name="Han J."/>
            <person name="Detter J.C."/>
            <person name="Han C."/>
            <person name="Tapia R."/>
            <person name="Daligault H."/>
            <person name="Chen A."/>
            <person name="Krypides N."/>
            <person name="Mavromatis K."/>
            <person name="Markowitz V."/>
            <person name="Szeto E."/>
            <person name="Ivanova N."/>
            <person name="Ovchinnikova G."/>
            <person name="Pagani I."/>
            <person name="Pati A."/>
            <person name="Goodwin L."/>
            <person name="Peters L."/>
            <person name="Pitluck S."/>
            <person name="Woyke T."/>
            <person name="Kerfeld C."/>
        </authorList>
    </citation>
    <scope>NUCLEOTIDE SEQUENCE [LARGE SCALE GENOMIC DNA]</scope>
    <source>
        <strain evidence="2">PCC 8305</strain>
    </source>
</reference>
<proteinExistence type="predicted"/>
<sequence length="281" mass="33162">MSFDNLCKLLSEKYPTNFASWVLKTPQTNVEVLKTELSIEPIRADSVTFLQLQGRILHLEFQTQWRSKPPLPLRMLDYWVRLYRLYRLPITQVVVLLLPPPETEVIETRFTLENTDHQYQVIRLWEENPDRFLHDPALLPLAPLTATNEPQTLLQQVVEQVNELEEEKRVEISAYAQIVAGLKYEKDLVKRLFREGMMRESVIYQDIIREGRQEGRQEEGRSLILRQLTRRVGELPQLWRDRVNSLSLEQLENLGEALLDFQGMGDLETWWDTSNDYSRRG</sequence>
<dbReference type="RefSeq" id="WP_015229640.1">
    <property type="nucleotide sequence ID" value="NC_019780.1"/>
</dbReference>
<gene>
    <name evidence="2" type="ORF">Dacsa_1998</name>
</gene>
<name>K9YUR8_DACS8</name>
<dbReference type="STRING" id="13035.Dacsa_1998"/>
<protein>
    <recommendedName>
        <fullName evidence="1">DUF4351 domain-containing protein</fullName>
    </recommendedName>
</protein>
<evidence type="ECO:0000313" key="2">
    <source>
        <dbReference type="EMBL" id="AFZ50644.1"/>
    </source>
</evidence>
<evidence type="ECO:0000313" key="3">
    <source>
        <dbReference type="Proteomes" id="UP000010482"/>
    </source>
</evidence>
<dbReference type="EMBL" id="CP003944">
    <property type="protein sequence ID" value="AFZ50644.1"/>
    <property type="molecule type" value="Genomic_DNA"/>
</dbReference>